<reference evidence="3" key="1">
    <citation type="submission" date="2021-05" db="EMBL/GenBank/DDBJ databases">
        <authorList>
            <person name="Pietrasiak N."/>
            <person name="Ward R."/>
            <person name="Stajich J.E."/>
            <person name="Kurbessoian T."/>
        </authorList>
    </citation>
    <scope>NUCLEOTIDE SEQUENCE</scope>
    <source>
        <strain evidence="3">JT2-VF2</strain>
    </source>
</reference>
<feature type="compositionally biased region" description="Polar residues" evidence="1">
    <location>
        <begin position="8"/>
        <end position="23"/>
    </location>
</feature>
<evidence type="ECO:0000256" key="1">
    <source>
        <dbReference type="SAM" id="MobiDB-lite"/>
    </source>
</evidence>
<dbReference type="Proteomes" id="UP000715781">
    <property type="component" value="Unassembled WGS sequence"/>
</dbReference>
<keyword evidence="2" id="KW-0472">Membrane</keyword>
<feature type="region of interest" description="Disordered" evidence="1">
    <location>
        <begin position="1"/>
        <end position="32"/>
    </location>
</feature>
<organism evidence="3 4">
    <name type="scientific">Mojavia pulchra JT2-VF2</name>
    <dbReference type="NCBI Taxonomy" id="287848"/>
    <lineage>
        <taxon>Bacteria</taxon>
        <taxon>Bacillati</taxon>
        <taxon>Cyanobacteriota</taxon>
        <taxon>Cyanophyceae</taxon>
        <taxon>Nostocales</taxon>
        <taxon>Nostocaceae</taxon>
    </lineage>
</organism>
<gene>
    <name evidence="3" type="ORF">KME32_24995</name>
</gene>
<feature type="transmembrane region" description="Helical" evidence="2">
    <location>
        <begin position="58"/>
        <end position="77"/>
    </location>
</feature>
<accession>A0A951Q1S1</accession>
<protein>
    <submittedName>
        <fullName evidence="3">Uncharacterized protein</fullName>
    </submittedName>
</protein>
<keyword evidence="2" id="KW-1133">Transmembrane helix</keyword>
<proteinExistence type="predicted"/>
<name>A0A951Q1S1_9NOST</name>
<comment type="caution">
    <text evidence="3">The sequence shown here is derived from an EMBL/GenBank/DDBJ whole genome shotgun (WGS) entry which is preliminary data.</text>
</comment>
<reference evidence="3" key="2">
    <citation type="journal article" date="2022" name="Microbiol. Resour. Announc.">
        <title>Metagenome Sequencing to Explore Phylogenomics of Terrestrial Cyanobacteria.</title>
        <authorList>
            <person name="Ward R.D."/>
            <person name="Stajich J.E."/>
            <person name="Johansen J.R."/>
            <person name="Huntemann M."/>
            <person name="Clum A."/>
            <person name="Foster B."/>
            <person name="Foster B."/>
            <person name="Roux S."/>
            <person name="Palaniappan K."/>
            <person name="Varghese N."/>
            <person name="Mukherjee S."/>
            <person name="Reddy T.B.K."/>
            <person name="Daum C."/>
            <person name="Copeland A."/>
            <person name="Chen I.A."/>
            <person name="Ivanova N.N."/>
            <person name="Kyrpides N.C."/>
            <person name="Shapiro N."/>
            <person name="Eloe-Fadrosh E.A."/>
            <person name="Pietrasiak N."/>
        </authorList>
    </citation>
    <scope>NUCLEOTIDE SEQUENCE</scope>
    <source>
        <strain evidence="3">JT2-VF2</strain>
    </source>
</reference>
<evidence type="ECO:0000313" key="3">
    <source>
        <dbReference type="EMBL" id="MBW4564339.1"/>
    </source>
</evidence>
<dbReference type="EMBL" id="JAHHHN010000021">
    <property type="protein sequence ID" value="MBW4564339.1"/>
    <property type="molecule type" value="Genomic_DNA"/>
</dbReference>
<sequence length="79" mass="9085">MKAKEQQQTKTENIISLTENTGGYKNHKKTRKVEPISQVQRDNVITDKDELPSIFRNAFILVILAILLVAAIYYRIINP</sequence>
<evidence type="ECO:0000313" key="4">
    <source>
        <dbReference type="Proteomes" id="UP000715781"/>
    </source>
</evidence>
<keyword evidence="2" id="KW-0812">Transmembrane</keyword>
<evidence type="ECO:0000256" key="2">
    <source>
        <dbReference type="SAM" id="Phobius"/>
    </source>
</evidence>
<dbReference type="AlphaFoldDB" id="A0A951Q1S1"/>